<name>A0A1E3V5K4_9HYPH</name>
<keyword evidence="3" id="KW-1185">Reference proteome</keyword>
<dbReference type="Proteomes" id="UP000094342">
    <property type="component" value="Unassembled WGS sequence"/>
</dbReference>
<accession>A0A1E3V5K4</accession>
<dbReference type="EMBL" id="LYBW01000065">
    <property type="protein sequence ID" value="ODR88421.1"/>
    <property type="molecule type" value="Genomic_DNA"/>
</dbReference>
<gene>
    <name evidence="2" type="ORF">A8M32_25815</name>
</gene>
<proteinExistence type="predicted"/>
<evidence type="ECO:0000313" key="3">
    <source>
        <dbReference type="Proteomes" id="UP000094342"/>
    </source>
</evidence>
<organism evidence="2 3">
    <name type="scientific">Sinorhizobium alkalisoli</name>
    <dbReference type="NCBI Taxonomy" id="1752398"/>
    <lineage>
        <taxon>Bacteria</taxon>
        <taxon>Pseudomonadati</taxon>
        <taxon>Pseudomonadota</taxon>
        <taxon>Alphaproteobacteria</taxon>
        <taxon>Hyphomicrobiales</taxon>
        <taxon>Rhizobiaceae</taxon>
        <taxon>Sinorhizobium/Ensifer group</taxon>
        <taxon>Sinorhizobium</taxon>
    </lineage>
</organism>
<feature type="region of interest" description="Disordered" evidence="1">
    <location>
        <begin position="15"/>
        <end position="35"/>
    </location>
</feature>
<protein>
    <submittedName>
        <fullName evidence="2">Uncharacterized protein</fullName>
    </submittedName>
</protein>
<comment type="caution">
    <text evidence="2">The sequence shown here is derived from an EMBL/GenBank/DDBJ whole genome shotgun (WGS) entry which is preliminary data.</text>
</comment>
<dbReference type="AlphaFoldDB" id="A0A1E3V5K4"/>
<reference evidence="3" key="1">
    <citation type="submission" date="2016-05" db="EMBL/GenBank/DDBJ databases">
        <authorList>
            <person name="Li Y."/>
        </authorList>
    </citation>
    <scope>NUCLEOTIDE SEQUENCE [LARGE SCALE GENOMIC DNA]</scope>
    <source>
        <strain evidence="3">YIC4027</strain>
    </source>
</reference>
<evidence type="ECO:0000256" key="1">
    <source>
        <dbReference type="SAM" id="MobiDB-lite"/>
    </source>
</evidence>
<sequence length="97" mass="10354">MRAAAWLQGTMLPGGGSAKLGVGRGQLRGPSPETAAGWGPCAEAWSGIGRLCSGDFQRHPMVTEHRKEQARQLVEVARPSITFSEVPRAEGREQVAD</sequence>
<evidence type="ECO:0000313" key="2">
    <source>
        <dbReference type="EMBL" id="ODR88421.1"/>
    </source>
</evidence>
<feature type="compositionally biased region" description="Gly residues" evidence="1">
    <location>
        <begin position="15"/>
        <end position="26"/>
    </location>
</feature>